<accession>A0ABX3UNN0</accession>
<dbReference type="CDD" id="cd06445">
    <property type="entry name" value="ATase"/>
    <property type="match status" value="1"/>
</dbReference>
<dbReference type="HAMAP" id="MF_00772">
    <property type="entry name" value="OGT"/>
    <property type="match status" value="1"/>
</dbReference>
<comment type="caution">
    <text evidence="5">The sequence shown here is derived from an EMBL/GenBank/DDBJ whole genome shotgun (WGS) entry which is preliminary data.</text>
</comment>
<comment type="subcellular location">
    <subcellularLocation>
        <location evidence="2">Cytoplasm</location>
    </subcellularLocation>
</comment>
<evidence type="ECO:0000256" key="1">
    <source>
        <dbReference type="ARBA" id="ARBA00022763"/>
    </source>
</evidence>
<comment type="catalytic activity">
    <reaction evidence="2">
        <text>a 4-O-methyl-thymidine in DNA + L-cysteinyl-[protein] = a thymidine in DNA + S-methyl-L-cysteinyl-[protein]</text>
        <dbReference type="Rhea" id="RHEA:53428"/>
        <dbReference type="Rhea" id="RHEA-COMP:10131"/>
        <dbReference type="Rhea" id="RHEA-COMP:10132"/>
        <dbReference type="Rhea" id="RHEA-COMP:13555"/>
        <dbReference type="Rhea" id="RHEA-COMP:13556"/>
        <dbReference type="ChEBI" id="CHEBI:29950"/>
        <dbReference type="ChEBI" id="CHEBI:82612"/>
        <dbReference type="ChEBI" id="CHEBI:137386"/>
        <dbReference type="ChEBI" id="CHEBI:137387"/>
        <dbReference type="EC" id="2.1.1.63"/>
    </reaction>
</comment>
<keyword evidence="2" id="KW-0489">Methyltransferase</keyword>
<dbReference type="PANTHER" id="PTHR10815">
    <property type="entry name" value="METHYLATED-DNA--PROTEIN-CYSTEINE METHYLTRANSFERASE"/>
    <property type="match status" value="1"/>
</dbReference>
<comment type="similarity">
    <text evidence="2">Belongs to the MGMT family.</text>
</comment>
<dbReference type="RefSeq" id="WP_033789036.1">
    <property type="nucleotide sequence ID" value="NZ_CCAQ010000004.1"/>
</dbReference>
<evidence type="ECO:0000259" key="4">
    <source>
        <dbReference type="Pfam" id="PF02870"/>
    </source>
</evidence>
<comment type="catalytic activity">
    <reaction evidence="2">
        <text>a 6-O-methyl-2'-deoxyguanosine in DNA + L-cysteinyl-[protein] = S-methyl-L-cysteinyl-[protein] + a 2'-deoxyguanosine in DNA</text>
        <dbReference type="Rhea" id="RHEA:24000"/>
        <dbReference type="Rhea" id="RHEA-COMP:10131"/>
        <dbReference type="Rhea" id="RHEA-COMP:10132"/>
        <dbReference type="Rhea" id="RHEA-COMP:11367"/>
        <dbReference type="Rhea" id="RHEA-COMP:11368"/>
        <dbReference type="ChEBI" id="CHEBI:29950"/>
        <dbReference type="ChEBI" id="CHEBI:82612"/>
        <dbReference type="ChEBI" id="CHEBI:85445"/>
        <dbReference type="ChEBI" id="CHEBI:85448"/>
        <dbReference type="EC" id="2.1.1.63"/>
    </reaction>
</comment>
<dbReference type="PANTHER" id="PTHR10815:SF5">
    <property type="entry name" value="METHYLATED-DNA--PROTEIN-CYSTEINE METHYLTRANSFERASE"/>
    <property type="match status" value="1"/>
</dbReference>
<dbReference type="InterPro" id="IPR023546">
    <property type="entry name" value="MGMT"/>
</dbReference>
<feature type="domain" description="Methylguanine DNA methyltransferase ribonuclease-like" evidence="4">
    <location>
        <begin position="3"/>
        <end position="74"/>
    </location>
</feature>
<dbReference type="Pfam" id="PF02870">
    <property type="entry name" value="Methyltransf_1N"/>
    <property type="match status" value="1"/>
</dbReference>
<keyword evidence="2" id="KW-0808">Transferase</keyword>
<evidence type="ECO:0000313" key="6">
    <source>
        <dbReference type="Proteomes" id="UP000193785"/>
    </source>
</evidence>
<dbReference type="SUPFAM" id="SSF46767">
    <property type="entry name" value="Methylated DNA-protein cysteine methyltransferase, C-terminal domain"/>
    <property type="match status" value="1"/>
</dbReference>
<gene>
    <name evidence="5" type="ORF">HA46_16645</name>
</gene>
<dbReference type="Proteomes" id="UP000193785">
    <property type="component" value="Unassembled WGS sequence"/>
</dbReference>
<evidence type="ECO:0000256" key="2">
    <source>
        <dbReference type="HAMAP-Rule" id="MF_00772"/>
    </source>
</evidence>
<dbReference type="EMBL" id="MLJJ01000037">
    <property type="protein sequence ID" value="ORM96606.1"/>
    <property type="molecule type" value="Genomic_DNA"/>
</dbReference>
<comment type="miscellaneous">
    <text evidence="2">This enzyme catalyzes only one turnover and therefore is not strictly catalytic. According to one definition, an enzyme is a biocatalyst that acts repeatedly and over many reaction cycles.</text>
</comment>
<feature type="domain" description="Methylated-DNA-[protein]-cysteine S-methyltransferase DNA binding" evidence="3">
    <location>
        <begin position="78"/>
        <end position="156"/>
    </location>
</feature>
<dbReference type="Gene3D" id="3.30.160.70">
    <property type="entry name" value="Methylated DNA-protein cysteine methyltransferase domain"/>
    <property type="match status" value="1"/>
</dbReference>
<dbReference type="InterPro" id="IPR036217">
    <property type="entry name" value="MethylDNA_cys_MeTrfase_DNAb"/>
</dbReference>
<name>A0ABX3UNN0_9GAMM</name>
<keyword evidence="2" id="KW-0963">Cytoplasm</keyword>
<keyword evidence="2" id="KW-0234">DNA repair</keyword>
<organism evidence="5 6">
    <name type="scientific">Pantoea septica</name>
    <dbReference type="NCBI Taxonomy" id="472695"/>
    <lineage>
        <taxon>Bacteria</taxon>
        <taxon>Pseudomonadati</taxon>
        <taxon>Pseudomonadota</taxon>
        <taxon>Gammaproteobacteria</taxon>
        <taxon>Enterobacterales</taxon>
        <taxon>Erwiniaceae</taxon>
        <taxon>Pantoea</taxon>
    </lineage>
</organism>
<sequence length="176" mass="19412">MYHYKLVSTPVGELKLVASDRGLAGILWKNDDPHGARFLPQTRDESHPILIEAERQLREYFAGERRCFTLPLDFVGTEFQKKVWNALVAIPFGETRSYSEIARQIGHPQAVRAVGAANGRNPISIVAPCHRVIGANGKLTGFAGGLEVKAFLLDLEMPQKAVVLPLFAEEPSPPRA</sequence>
<dbReference type="InterPro" id="IPR014048">
    <property type="entry name" value="MethylDNA_cys_MeTrfase_DNA-bd"/>
</dbReference>
<keyword evidence="1 2" id="KW-0227">DNA damage</keyword>
<feature type="active site" description="Nucleophile; methyl group acceptor" evidence="2">
    <location>
        <position position="129"/>
    </location>
</feature>
<proteinExistence type="inferred from homology"/>
<dbReference type="EC" id="2.1.1.63" evidence="2"/>
<dbReference type="SUPFAM" id="SSF53155">
    <property type="entry name" value="Methylated DNA-protein cysteine methyltransferase domain"/>
    <property type="match status" value="1"/>
</dbReference>
<dbReference type="InterPro" id="IPR036631">
    <property type="entry name" value="MGMT_N_sf"/>
</dbReference>
<dbReference type="InterPro" id="IPR008332">
    <property type="entry name" value="MethylG_MeTrfase_N"/>
</dbReference>
<dbReference type="Pfam" id="PF01035">
    <property type="entry name" value="DNA_binding_1"/>
    <property type="match status" value="1"/>
</dbReference>
<reference evidence="5 6" key="1">
    <citation type="journal article" date="2017" name="Antonie Van Leeuwenhoek">
        <title>Phylogenomic resolution of the bacterial genus Pantoea and its relationship with Erwinia and Tatumella.</title>
        <authorList>
            <person name="Palmer M."/>
            <person name="Steenkamp E.T."/>
            <person name="Coetzee M.P."/>
            <person name="Chan W.Y."/>
            <person name="van Zyl E."/>
            <person name="De Maayer P."/>
            <person name="Coutinho T.A."/>
            <person name="Blom J."/>
            <person name="Smits T.H."/>
            <person name="Duffy B."/>
            <person name="Venter S.N."/>
        </authorList>
    </citation>
    <scope>NUCLEOTIDE SEQUENCE [LARGE SCALE GENOMIC DNA]</scope>
    <source>
        <strain evidence="5 6">LMG 5345</strain>
    </source>
</reference>
<dbReference type="NCBIfam" id="TIGR00589">
    <property type="entry name" value="ogt"/>
    <property type="match status" value="1"/>
</dbReference>
<dbReference type="InterPro" id="IPR036388">
    <property type="entry name" value="WH-like_DNA-bd_sf"/>
</dbReference>
<evidence type="ECO:0000259" key="3">
    <source>
        <dbReference type="Pfam" id="PF01035"/>
    </source>
</evidence>
<keyword evidence="6" id="KW-1185">Reference proteome</keyword>
<evidence type="ECO:0000313" key="5">
    <source>
        <dbReference type="EMBL" id="ORM96606.1"/>
    </source>
</evidence>
<dbReference type="Gene3D" id="1.10.10.10">
    <property type="entry name" value="Winged helix-like DNA-binding domain superfamily/Winged helix DNA-binding domain"/>
    <property type="match status" value="1"/>
</dbReference>
<protein>
    <recommendedName>
        <fullName evidence="2">Methylated-DNA--protein-cysteine methyltransferase</fullName>
        <ecNumber evidence="2">2.1.1.63</ecNumber>
    </recommendedName>
    <alternativeName>
        <fullName evidence="2">6-O-methylguanine-DNA methyltransferase</fullName>
        <shortName evidence="2">MGMT</shortName>
    </alternativeName>
    <alternativeName>
        <fullName evidence="2">O-6-methylguanine-DNA-alkyltransferase</fullName>
    </alternativeName>
</protein>
<comment type="function">
    <text evidence="2">Involved in the cellular defense against the biological effects of O6-methylguanine (O6-MeG) and O4-methylthymine (O4-MeT) in DNA. Repairs the methylated nucleobase in DNA by stoichiometrically transferring the methyl group to a cysteine residue in the enzyme. This is a suicide reaction: the enzyme is irreversibly inactivated.</text>
</comment>